<feature type="domain" description="USP" evidence="8">
    <location>
        <begin position="68"/>
        <end position="486"/>
    </location>
</feature>
<gene>
    <name evidence="9" type="ORF">CANINC_003507</name>
</gene>
<dbReference type="AlphaFoldDB" id="A0A4T0X094"/>
<name>A0A4T0X094_9ASCO</name>
<dbReference type="InterPro" id="IPR038765">
    <property type="entry name" value="Papain-like_cys_pep_sf"/>
</dbReference>
<dbReference type="SUPFAM" id="SSF54001">
    <property type="entry name" value="Cysteine proteinases"/>
    <property type="match status" value="1"/>
</dbReference>
<dbReference type="PROSITE" id="PS00973">
    <property type="entry name" value="USP_2"/>
    <property type="match status" value="1"/>
</dbReference>
<evidence type="ECO:0000256" key="1">
    <source>
        <dbReference type="ARBA" id="ARBA00000707"/>
    </source>
</evidence>
<dbReference type="GO" id="GO:0005829">
    <property type="term" value="C:cytosol"/>
    <property type="evidence" value="ECO:0007669"/>
    <property type="project" value="TreeGrafter"/>
</dbReference>
<dbReference type="Proteomes" id="UP000307173">
    <property type="component" value="Unassembled WGS sequence"/>
</dbReference>
<comment type="catalytic activity">
    <reaction evidence="1 7">
        <text>Thiol-dependent hydrolysis of ester, thioester, amide, peptide and isopeptide bonds formed by the C-terminal Gly of ubiquitin (a 76-residue protein attached to proteins as an intracellular targeting signal).</text>
        <dbReference type="EC" id="3.4.19.12"/>
    </reaction>
</comment>
<dbReference type="CDD" id="cd02662">
    <property type="entry name" value="Peptidase_C19F"/>
    <property type="match status" value="1"/>
</dbReference>
<evidence type="ECO:0000256" key="7">
    <source>
        <dbReference type="RuleBase" id="RU366025"/>
    </source>
</evidence>
<organism evidence="9 10">
    <name type="scientific">Pichia inconspicua</name>
    <dbReference type="NCBI Taxonomy" id="52247"/>
    <lineage>
        <taxon>Eukaryota</taxon>
        <taxon>Fungi</taxon>
        <taxon>Dikarya</taxon>
        <taxon>Ascomycota</taxon>
        <taxon>Saccharomycotina</taxon>
        <taxon>Pichiomycetes</taxon>
        <taxon>Pichiales</taxon>
        <taxon>Pichiaceae</taxon>
        <taxon>Pichia</taxon>
    </lineage>
</organism>
<dbReference type="InterPro" id="IPR001394">
    <property type="entry name" value="Peptidase_C19_UCH"/>
</dbReference>
<sequence length="516" mass="58494">MPNLFTILKTSLIAFLIYLILTKNIMSRILDLPNLLFNNSSIDNKSRNFDPNYKSRLKIALDAGGYPGGIANDGNTCFMNSIFQSLASSTLFIDFLIKNSSNSPFSNEILSLLNSINSLNQNKSQTFTTKKLLKLMKDSPNKHLFLGYNQEDAQEFYQNLMKQVEKEFKDQKKIEKSNDYIELPENALQGIESIGELGNVYVPVNHIDPADSINANKFKPFTLLTPVDGIQCDRIGCIECGEMGGIRYSITSGLALNLPSNYVTRKEFSLHDLIDEFCKQETIENVECNRCSLITMREAILEKIENLNNSASASPLLVSKFNEKLKLINETLALRSIPDKIYNNLHTKNLVQKSTKVKQSLLSRPPPLLCIHINRSVFDPNTYMVRKNNAKINFPLLFDASPYIADDNNINLDPREPLRASNNQLPIYYSLKSVVSHFGTHNYGHYIAYRKHNGFWWHISDETVTLSSENEVLNSQGTFMLFYEFDPNPIEENIDQPPLSSTSSNDEVLANIQANL</sequence>
<evidence type="ECO:0000313" key="9">
    <source>
        <dbReference type="EMBL" id="TID21227.1"/>
    </source>
</evidence>
<dbReference type="PANTHER" id="PTHR24006:SF888">
    <property type="entry name" value="UBIQUITIN CARBOXYL-TERMINAL HYDROLASE 30"/>
    <property type="match status" value="1"/>
</dbReference>
<dbReference type="GO" id="GO:0004843">
    <property type="term" value="F:cysteine-type deubiquitinase activity"/>
    <property type="evidence" value="ECO:0007669"/>
    <property type="project" value="UniProtKB-UniRule"/>
</dbReference>
<keyword evidence="6 7" id="KW-0788">Thiol protease</keyword>
<dbReference type="Gene3D" id="3.90.70.10">
    <property type="entry name" value="Cysteine proteinases"/>
    <property type="match status" value="1"/>
</dbReference>
<evidence type="ECO:0000256" key="3">
    <source>
        <dbReference type="ARBA" id="ARBA00022670"/>
    </source>
</evidence>
<dbReference type="OrthoDB" id="2020758at2759"/>
<dbReference type="EC" id="3.4.19.12" evidence="7"/>
<comment type="similarity">
    <text evidence="2 7">Belongs to the peptidase C19 family.</text>
</comment>
<keyword evidence="3 7" id="KW-0645">Protease</keyword>
<comment type="caution">
    <text evidence="9">The sequence shown here is derived from an EMBL/GenBank/DDBJ whole genome shotgun (WGS) entry which is preliminary data.</text>
</comment>
<proteinExistence type="inferred from homology"/>
<dbReference type="PROSITE" id="PS50235">
    <property type="entry name" value="USP_3"/>
    <property type="match status" value="1"/>
</dbReference>
<dbReference type="EMBL" id="SELW01000553">
    <property type="protein sequence ID" value="TID21227.1"/>
    <property type="molecule type" value="Genomic_DNA"/>
</dbReference>
<dbReference type="GO" id="GO:0006508">
    <property type="term" value="P:proteolysis"/>
    <property type="evidence" value="ECO:0007669"/>
    <property type="project" value="UniProtKB-KW"/>
</dbReference>
<evidence type="ECO:0000256" key="5">
    <source>
        <dbReference type="ARBA" id="ARBA00022801"/>
    </source>
</evidence>
<evidence type="ECO:0000256" key="2">
    <source>
        <dbReference type="ARBA" id="ARBA00009085"/>
    </source>
</evidence>
<dbReference type="GO" id="GO:0005634">
    <property type="term" value="C:nucleus"/>
    <property type="evidence" value="ECO:0007669"/>
    <property type="project" value="TreeGrafter"/>
</dbReference>
<keyword evidence="4 7" id="KW-0833">Ubl conjugation pathway</keyword>
<dbReference type="Pfam" id="PF00443">
    <property type="entry name" value="UCH"/>
    <property type="match status" value="1"/>
</dbReference>
<evidence type="ECO:0000313" key="10">
    <source>
        <dbReference type="Proteomes" id="UP000307173"/>
    </source>
</evidence>
<protein>
    <recommendedName>
        <fullName evidence="7">Ubiquitin carboxyl-terminal hydrolase</fullName>
        <ecNumber evidence="7">3.4.19.12</ecNumber>
    </recommendedName>
</protein>
<dbReference type="PANTHER" id="PTHR24006">
    <property type="entry name" value="UBIQUITIN CARBOXYL-TERMINAL HYDROLASE"/>
    <property type="match status" value="1"/>
</dbReference>
<evidence type="ECO:0000256" key="6">
    <source>
        <dbReference type="ARBA" id="ARBA00022807"/>
    </source>
</evidence>
<keyword evidence="5 7" id="KW-0378">Hydrolase</keyword>
<dbReference type="PROSITE" id="PS00972">
    <property type="entry name" value="USP_1"/>
    <property type="match status" value="1"/>
</dbReference>
<dbReference type="STRING" id="52247.A0A4T0X094"/>
<keyword evidence="10" id="KW-1185">Reference proteome</keyword>
<dbReference type="InterPro" id="IPR028889">
    <property type="entry name" value="USP"/>
</dbReference>
<dbReference type="InterPro" id="IPR018200">
    <property type="entry name" value="USP_CS"/>
</dbReference>
<dbReference type="InterPro" id="IPR050164">
    <property type="entry name" value="Peptidase_C19"/>
</dbReference>
<evidence type="ECO:0000256" key="4">
    <source>
        <dbReference type="ARBA" id="ARBA00022786"/>
    </source>
</evidence>
<accession>A0A4T0X094</accession>
<reference evidence="9 10" key="1">
    <citation type="journal article" date="2019" name="Front. Genet.">
        <title>Whole-Genome Sequencing of the Opportunistic Yeast Pathogen Candida inconspicua Uncovers Its Hybrid Origin.</title>
        <authorList>
            <person name="Mixao V."/>
            <person name="Hansen A.P."/>
            <person name="Saus E."/>
            <person name="Boekhout T."/>
            <person name="Lass-Florl C."/>
            <person name="Gabaldon T."/>
        </authorList>
    </citation>
    <scope>NUCLEOTIDE SEQUENCE [LARGE SCALE GENOMIC DNA]</scope>
    <source>
        <strain evidence="9 10">CBS 180</strain>
    </source>
</reference>
<dbReference type="GO" id="GO:0016579">
    <property type="term" value="P:protein deubiquitination"/>
    <property type="evidence" value="ECO:0007669"/>
    <property type="project" value="InterPro"/>
</dbReference>
<evidence type="ECO:0000259" key="8">
    <source>
        <dbReference type="PROSITE" id="PS50235"/>
    </source>
</evidence>